<proteinExistence type="predicted"/>
<accession>A0A2H9T7M7</accession>
<comment type="caution">
    <text evidence="1">The sequence shown here is derived from an EMBL/GenBank/DDBJ whole genome shotgun (WGS) entry which is preliminary data.</text>
</comment>
<dbReference type="AlphaFoldDB" id="A0A2H9T7M7"/>
<organism evidence="1">
    <name type="scientific">invertebrate metagenome</name>
    <dbReference type="NCBI Taxonomy" id="1711999"/>
    <lineage>
        <taxon>unclassified sequences</taxon>
        <taxon>metagenomes</taxon>
        <taxon>organismal metagenomes</taxon>
    </lineage>
</organism>
<dbReference type="InterPro" id="IPR007263">
    <property type="entry name" value="DCC1-like"/>
</dbReference>
<dbReference type="GO" id="GO:0015035">
    <property type="term" value="F:protein-disulfide reductase activity"/>
    <property type="evidence" value="ECO:0007669"/>
    <property type="project" value="InterPro"/>
</dbReference>
<dbReference type="EMBL" id="NSIT01000087">
    <property type="protein sequence ID" value="PJE79213.1"/>
    <property type="molecule type" value="Genomic_DNA"/>
</dbReference>
<name>A0A2H9T7M7_9ZZZZ</name>
<gene>
    <name evidence="1" type="ORF">CI610_01832</name>
</gene>
<reference evidence="1" key="1">
    <citation type="journal article" date="2017" name="Appl. Environ. Microbiol.">
        <title>Molecular characterization of an Endozoicomonas-like organism causing infection in king scallop Pecten maximus L.</title>
        <authorList>
            <person name="Cano I."/>
            <person name="van Aerle R."/>
            <person name="Ross S."/>
            <person name="Verner-Jeffreys D.W."/>
            <person name="Paley R.K."/>
            <person name="Rimmer G."/>
            <person name="Ryder D."/>
            <person name="Hooper P."/>
            <person name="Stone D."/>
            <person name="Feist S.W."/>
        </authorList>
    </citation>
    <scope>NUCLEOTIDE SEQUENCE</scope>
</reference>
<dbReference type="InterPro" id="IPR044691">
    <property type="entry name" value="DCC1_Trx"/>
</dbReference>
<dbReference type="PANTHER" id="PTHR34290:SF2">
    <property type="entry name" value="OS04G0668800 PROTEIN"/>
    <property type="match status" value="1"/>
</dbReference>
<protein>
    <recommendedName>
        <fullName evidence="2">Cell division inhibitor</fullName>
    </recommendedName>
</protein>
<dbReference type="PANTHER" id="PTHR34290">
    <property type="entry name" value="SI:CH73-390P7.2"/>
    <property type="match status" value="1"/>
</dbReference>
<sequence>MALNRRNIVYPVTLFYDGSCPLCMKEVHWLQSRNQHHRLLLEDITSENFRERFPDLDVDALDRFLHVRLGNGDMLKGVDATWAVWSSVGRGWVIAPLRWPLLAYLADACYALFAAYRHKLGDWFFSKRMCSTQACGESARKNTEQK</sequence>
<evidence type="ECO:0000313" key="1">
    <source>
        <dbReference type="EMBL" id="PJE79213.1"/>
    </source>
</evidence>
<dbReference type="Pfam" id="PF04134">
    <property type="entry name" value="DCC1-like"/>
    <property type="match status" value="1"/>
</dbReference>
<evidence type="ECO:0008006" key="2">
    <source>
        <dbReference type="Google" id="ProtNLM"/>
    </source>
</evidence>